<reference evidence="1 2" key="1">
    <citation type="journal article" date="2016" name="Nat. Commun.">
        <title>Thousands of microbial genomes shed light on interconnected biogeochemical processes in an aquifer system.</title>
        <authorList>
            <person name="Anantharaman K."/>
            <person name="Brown C.T."/>
            <person name="Hug L.A."/>
            <person name="Sharon I."/>
            <person name="Castelle C.J."/>
            <person name="Probst A.J."/>
            <person name="Thomas B.C."/>
            <person name="Singh A."/>
            <person name="Wilkins M.J."/>
            <person name="Karaoz U."/>
            <person name="Brodie E.L."/>
            <person name="Williams K.H."/>
            <person name="Hubbard S.S."/>
            <person name="Banfield J.F."/>
        </authorList>
    </citation>
    <scope>NUCLEOTIDE SEQUENCE [LARGE SCALE GENOMIC DNA]</scope>
</reference>
<evidence type="ECO:0008006" key="3">
    <source>
        <dbReference type="Google" id="ProtNLM"/>
    </source>
</evidence>
<organism evidence="1 2">
    <name type="scientific">Candidatus Campbellbacteria bacterium RIFCSPHIGHO2_01_FULL_34_10</name>
    <dbReference type="NCBI Taxonomy" id="1797577"/>
    <lineage>
        <taxon>Bacteria</taxon>
        <taxon>Candidatus Campbelliibacteriota</taxon>
    </lineage>
</organism>
<proteinExistence type="predicted"/>
<evidence type="ECO:0000313" key="2">
    <source>
        <dbReference type="Proteomes" id="UP000186670"/>
    </source>
</evidence>
<dbReference type="EMBL" id="MEZZ01000009">
    <property type="protein sequence ID" value="OGD69292.1"/>
    <property type="molecule type" value="Genomic_DNA"/>
</dbReference>
<dbReference type="Gene3D" id="1.10.101.10">
    <property type="entry name" value="PGBD-like superfamily/PGBD"/>
    <property type="match status" value="1"/>
</dbReference>
<dbReference type="InterPro" id="IPR036366">
    <property type="entry name" value="PGBDSf"/>
</dbReference>
<dbReference type="InterPro" id="IPR036365">
    <property type="entry name" value="PGBD-like_sf"/>
</dbReference>
<name>A0A1F5EPG6_9BACT</name>
<comment type="caution">
    <text evidence="1">The sequence shown here is derived from an EMBL/GenBank/DDBJ whole genome shotgun (WGS) entry which is preliminary data.</text>
</comment>
<gene>
    <name evidence="1" type="ORF">A2811_00260</name>
</gene>
<accession>A0A1F5EPG6</accession>
<sequence>MSKNSKLMKIASKFLGVTLALTMLVGVVAPVGAAGLTQSQIDSILGLLSSFGADQATINNVNAALTGAPVTGGTTGGSTACSAYTFTRNLTVGNTGTDVMELQKVLNMSADTQVAASGVGSAGNESSYFGSLSKSAVIKFQNKYASEVLTPVGLTSGTGYVGASTRAKLNTMCSGTTQPPVTPPTTGTGVTVSNTTQPSNSLAVENATRVPFTKFTVTAGNDGDVVINTVTVERQGLSNNAVFAGVVLLDEDGTQLGLSKTLNSNNQATIGEAVTVKSGTSRTFTVAGNMASVLDAYAGQVASLALISVNTSASVSGSLPIVGALHTINATVTVGTVSAERGILDPNTSPTKEVGTVGYTFSAVKLTAGSAEDVTVRSIRFNQSGTASADDLANVQVVIDGTSYATALSADKRYYTATFGTGIVIAKGLTKDISIKGDIVSGSDRTIIFDVEKATDIDVTGNMFGYGITPSATASGTVTDASSLFPASGNPWYDASAVTVGTGTVNVSATNDVPAGNIVDGGSNVSLGSFEFDVRGEAVTWSSIALSIGTTSGSGTDGGELLTNVTLVDGNGTVLAGPQDPTATGLTVTISDTVTLPVGKTIVYVKANLNNSWENNDTIIVSFTPSTAITSLKGDTSGKTVTATPAASVAGKTQTVNAGSLTVTPATSLVSQNIIDGSTNVVLGRYVLDGSASGEDVKVTTVQIRADVGTNADIDELNSLTLYDVTNGANRALTTGSNVNNPSGHTGATDGNLSFTIDSNALVVAKNSQMIVELRGTVDASTTPTTDTTFKMDFSAGSPDWTATGADTGKAIVETFSTSAGATLTVTGAGTLTASLDTSSPTEMWYKSGDEATIGVFKFVAVNEDMSVTDLGLSITTASSSASDFQSISIYNGSTLLRTLTSPAFTSGTQTFTFNSGDFTVPKGDDGAKLTVKAKFSEIGTGLAGESGNLVKIATSSTATQNKARGLSSGTAINILGSASNSEGARYFKATPTVSQAALGSTLLSNGTKELYKFTVTANGGDVDLYKFTFNVATTGCEAASFSVTESTTGKTVASGLDVTGATDILDVVVSNSTYGATQITIPEGETRTYVLTATVTGAAAGDSIVTQLEGDAAYIAAATNGLAAGDVDSDANDDFIWSDRSNSSHTTSTADWYNGYKVNGLPTTNLNQSALSL</sequence>
<dbReference type="AlphaFoldDB" id="A0A1F5EPG6"/>
<dbReference type="Proteomes" id="UP000186670">
    <property type="component" value="Unassembled WGS sequence"/>
</dbReference>
<evidence type="ECO:0000313" key="1">
    <source>
        <dbReference type="EMBL" id="OGD69292.1"/>
    </source>
</evidence>
<protein>
    <recommendedName>
        <fullName evidence="3">Peptidoglycan binding-like domain-containing protein</fullName>
    </recommendedName>
</protein>
<dbReference type="SUPFAM" id="SSF47090">
    <property type="entry name" value="PGBD-like"/>
    <property type="match status" value="1"/>
</dbReference>